<dbReference type="RefSeq" id="WP_062642031.1">
    <property type="nucleotide sequence ID" value="NZ_FCOG02000127.1"/>
</dbReference>
<dbReference type="Proteomes" id="UP000219522">
    <property type="component" value="Unassembled WGS sequence"/>
</dbReference>
<accession>A0A7Z7N2J2</accession>
<proteinExistence type="predicted"/>
<keyword evidence="2" id="KW-1185">Reference proteome</keyword>
<protein>
    <submittedName>
        <fullName evidence="1">ABC-type molybdate transport system, substrate-binding protein</fullName>
    </submittedName>
</protein>
<dbReference type="Pfam" id="PF13531">
    <property type="entry name" value="SBP_bac_11"/>
    <property type="match status" value="1"/>
</dbReference>
<organism evidence="1 2">
    <name type="scientific">Caballeronia arationis</name>
    <dbReference type="NCBI Taxonomy" id="1777142"/>
    <lineage>
        <taxon>Bacteria</taxon>
        <taxon>Pseudomonadati</taxon>
        <taxon>Pseudomonadota</taxon>
        <taxon>Betaproteobacteria</taxon>
        <taxon>Burkholderiales</taxon>
        <taxon>Burkholderiaceae</taxon>
        <taxon>Caballeronia</taxon>
    </lineage>
</organism>
<dbReference type="SUPFAM" id="SSF53850">
    <property type="entry name" value="Periplasmic binding protein-like II"/>
    <property type="match status" value="1"/>
</dbReference>
<evidence type="ECO:0000313" key="2">
    <source>
        <dbReference type="Proteomes" id="UP000219522"/>
    </source>
</evidence>
<dbReference type="Gene3D" id="3.40.190.10">
    <property type="entry name" value="Periplasmic binding protein-like II"/>
    <property type="match status" value="2"/>
</dbReference>
<dbReference type="OrthoDB" id="8216219at2"/>
<dbReference type="PANTHER" id="PTHR30632:SF11">
    <property type="entry name" value="BLR4797 PROTEIN"/>
    <property type="match status" value="1"/>
</dbReference>
<gene>
    <name evidence="1" type="ORF">SAMN05446927_2252</name>
</gene>
<dbReference type="EMBL" id="OCSU01000001">
    <property type="protein sequence ID" value="SOE62129.1"/>
    <property type="molecule type" value="Genomic_DNA"/>
</dbReference>
<comment type="caution">
    <text evidence="1">The sequence shown here is derived from an EMBL/GenBank/DDBJ whole genome shotgun (WGS) entry which is preliminary data.</text>
</comment>
<dbReference type="InterPro" id="IPR050682">
    <property type="entry name" value="ModA/WtpA"/>
</dbReference>
<name>A0A7Z7N2J2_9BURK</name>
<dbReference type="GO" id="GO:0030973">
    <property type="term" value="F:molybdate ion binding"/>
    <property type="evidence" value="ECO:0007669"/>
    <property type="project" value="TreeGrafter"/>
</dbReference>
<dbReference type="GO" id="GO:0015689">
    <property type="term" value="P:molybdate ion transport"/>
    <property type="evidence" value="ECO:0007669"/>
    <property type="project" value="TreeGrafter"/>
</dbReference>
<evidence type="ECO:0000313" key="1">
    <source>
        <dbReference type="EMBL" id="SOE62129.1"/>
    </source>
</evidence>
<reference evidence="1 2" key="1">
    <citation type="submission" date="2017-09" db="EMBL/GenBank/DDBJ databases">
        <authorList>
            <person name="Varghese N."/>
            <person name="Submissions S."/>
        </authorList>
    </citation>
    <scope>NUCLEOTIDE SEQUENCE [LARGE SCALE GENOMIC DNA]</scope>
    <source>
        <strain evidence="1 2">OK806</strain>
    </source>
</reference>
<dbReference type="PANTHER" id="PTHR30632">
    <property type="entry name" value="MOLYBDATE-BINDING PERIPLASMIC PROTEIN"/>
    <property type="match status" value="1"/>
</dbReference>
<dbReference type="AlphaFoldDB" id="A0A7Z7N2J2"/>
<sequence>MSKQISGISSMATRQVLADLVDEYERRSGQRVVVESVGGVAALARVQDGEPFDIVVLAADAIARLAAAGRVDTNSCVDLARSGVAVAVAAGAARPEIGSEAAVRDAILAARSIGYSTGPSGAHLTRLFERWGIAGTIAPRIVQAPPGVPVGALIARGEVELGFQQTSELMHLSGIEVIGPLPPEIQATTVFSAGVCTASLLPDAARALIAFLASDSADLAKLARGMEPV</sequence>